<keyword evidence="1" id="KW-0812">Transmembrane</keyword>
<dbReference type="RefSeq" id="WP_149498244.1">
    <property type="nucleotide sequence ID" value="NZ_CP038231.1"/>
</dbReference>
<keyword evidence="1" id="KW-1133">Transmembrane helix</keyword>
<name>A0A5B9M752_9PROT</name>
<keyword evidence="1" id="KW-0472">Membrane</keyword>
<evidence type="ECO:0000313" key="3">
    <source>
        <dbReference type="Proteomes" id="UP000318709"/>
    </source>
</evidence>
<keyword evidence="3" id="KW-1185">Reference proteome</keyword>
<sequence>MIAMIEGALAADALNTAALSGTAPEAWEGTAERPSPLMRILVGLAAFVVVAGTAFLLVQL</sequence>
<dbReference type="KEGG" id="swf:E3E12_08735"/>
<organism evidence="2 3">
    <name type="scientific">Formicincola oecophyllae</name>
    <dbReference type="NCBI Taxonomy" id="2558361"/>
    <lineage>
        <taxon>Bacteria</taxon>
        <taxon>Pseudomonadati</taxon>
        <taxon>Pseudomonadota</taxon>
        <taxon>Alphaproteobacteria</taxon>
        <taxon>Acetobacterales</taxon>
        <taxon>Acetobacteraceae</taxon>
        <taxon>Formicincola</taxon>
    </lineage>
</organism>
<accession>A0A5B9M752</accession>
<evidence type="ECO:0000313" key="2">
    <source>
        <dbReference type="EMBL" id="QEF95966.1"/>
    </source>
</evidence>
<feature type="transmembrane region" description="Helical" evidence="1">
    <location>
        <begin position="37"/>
        <end position="58"/>
    </location>
</feature>
<protein>
    <submittedName>
        <fullName evidence="2">Uncharacterized protein</fullName>
    </submittedName>
</protein>
<reference evidence="2 3" key="1">
    <citation type="submission" date="2019-03" db="EMBL/GenBank/DDBJ databases">
        <title>The complete genome sequence of Swingsia_sp. F3b2 LMG30590(T).</title>
        <authorList>
            <person name="Chua K.-O."/>
            <person name="Chan K.-G."/>
            <person name="See-Too W.-S."/>
        </authorList>
    </citation>
    <scope>NUCLEOTIDE SEQUENCE [LARGE SCALE GENOMIC DNA]</scope>
    <source>
        <strain evidence="2 3">F3b2</strain>
    </source>
</reference>
<dbReference type="AlphaFoldDB" id="A0A5B9M752"/>
<gene>
    <name evidence="2" type="ORF">E3E12_08735</name>
</gene>
<proteinExistence type="predicted"/>
<evidence type="ECO:0000256" key="1">
    <source>
        <dbReference type="SAM" id="Phobius"/>
    </source>
</evidence>
<dbReference type="EMBL" id="CP038231">
    <property type="protein sequence ID" value="QEF95966.1"/>
    <property type="molecule type" value="Genomic_DNA"/>
</dbReference>
<dbReference type="Proteomes" id="UP000318709">
    <property type="component" value="Chromosome"/>
</dbReference>